<dbReference type="EMBL" id="CAJFCJ010000024">
    <property type="protein sequence ID" value="CAD5125032.1"/>
    <property type="molecule type" value="Genomic_DNA"/>
</dbReference>
<protein>
    <submittedName>
        <fullName evidence="4">DgyrCDS13272</fullName>
    </submittedName>
</protein>
<comment type="caution">
    <text evidence="4">The sequence shown here is derived from an EMBL/GenBank/DDBJ whole genome shotgun (WGS) entry which is preliminary data.</text>
</comment>
<dbReference type="Pfam" id="PF09728">
    <property type="entry name" value="Taxilin"/>
    <property type="match status" value="1"/>
</dbReference>
<keyword evidence="5" id="KW-1185">Reference proteome</keyword>
<feature type="compositionally biased region" description="Low complexity" evidence="3">
    <location>
        <begin position="397"/>
        <end position="408"/>
    </location>
</feature>
<evidence type="ECO:0000256" key="2">
    <source>
        <dbReference type="SAM" id="Coils"/>
    </source>
</evidence>
<organism evidence="4 5">
    <name type="scientific">Dimorphilus gyrociliatus</name>
    <dbReference type="NCBI Taxonomy" id="2664684"/>
    <lineage>
        <taxon>Eukaryota</taxon>
        <taxon>Metazoa</taxon>
        <taxon>Spiralia</taxon>
        <taxon>Lophotrochozoa</taxon>
        <taxon>Annelida</taxon>
        <taxon>Polychaeta</taxon>
        <taxon>Polychaeta incertae sedis</taxon>
        <taxon>Dinophilidae</taxon>
        <taxon>Dimorphilus</taxon>
    </lineage>
</organism>
<accession>A0A7I8WA61</accession>
<evidence type="ECO:0000256" key="1">
    <source>
        <dbReference type="ARBA" id="ARBA00009550"/>
    </source>
</evidence>
<keyword evidence="2" id="KW-0175">Coiled coil</keyword>
<feature type="region of interest" description="Disordered" evidence="3">
    <location>
        <begin position="372"/>
        <end position="445"/>
    </location>
</feature>
<dbReference type="GO" id="GO:0019905">
    <property type="term" value="F:syntaxin binding"/>
    <property type="evidence" value="ECO:0007669"/>
    <property type="project" value="InterPro"/>
</dbReference>
<feature type="compositionally biased region" description="Basic and acidic residues" evidence="3">
    <location>
        <begin position="18"/>
        <end position="49"/>
    </location>
</feature>
<comment type="similarity">
    <text evidence="1">Belongs to the taxilin family.</text>
</comment>
<evidence type="ECO:0000256" key="3">
    <source>
        <dbReference type="SAM" id="MobiDB-lite"/>
    </source>
</evidence>
<feature type="compositionally biased region" description="Acidic residues" evidence="3">
    <location>
        <begin position="413"/>
        <end position="422"/>
    </location>
</feature>
<feature type="compositionally biased region" description="Basic and acidic residues" evidence="3">
    <location>
        <begin position="372"/>
        <end position="389"/>
    </location>
</feature>
<dbReference type="Proteomes" id="UP000549394">
    <property type="component" value="Unassembled WGS sequence"/>
</dbReference>
<dbReference type="OrthoDB" id="425555at2759"/>
<dbReference type="PANTHER" id="PTHR16127:SF13">
    <property type="entry name" value="GH01188P"/>
    <property type="match status" value="1"/>
</dbReference>
<dbReference type="AlphaFoldDB" id="A0A7I8WA61"/>
<feature type="compositionally biased region" description="Basic and acidic residues" evidence="3">
    <location>
        <begin position="423"/>
        <end position="445"/>
    </location>
</feature>
<reference evidence="4 5" key="1">
    <citation type="submission" date="2020-08" db="EMBL/GenBank/DDBJ databases">
        <authorList>
            <person name="Hejnol A."/>
        </authorList>
    </citation>
    <scope>NUCLEOTIDE SEQUENCE [LARGE SCALE GENOMIC DNA]</scope>
</reference>
<dbReference type="PANTHER" id="PTHR16127">
    <property type="entry name" value="TAXILIN"/>
    <property type="match status" value="1"/>
</dbReference>
<feature type="region of interest" description="Disordered" evidence="3">
    <location>
        <begin position="1"/>
        <end position="67"/>
    </location>
</feature>
<evidence type="ECO:0000313" key="4">
    <source>
        <dbReference type="EMBL" id="CAD5125032.1"/>
    </source>
</evidence>
<evidence type="ECO:0000313" key="5">
    <source>
        <dbReference type="Proteomes" id="UP000549394"/>
    </source>
</evidence>
<dbReference type="InterPro" id="IPR026183">
    <property type="entry name" value="Taxilin_fam"/>
</dbReference>
<feature type="coiled-coil region" evidence="2">
    <location>
        <begin position="131"/>
        <end position="317"/>
    </location>
</feature>
<proteinExistence type="inferred from homology"/>
<gene>
    <name evidence="4" type="ORF">DGYR_LOCUS12483</name>
</gene>
<sequence>MAEVKHTENFQQPTEENADVKDAKELSNPKESPDRAVKSHKKNGADSKDSTVSAGSKKTKADKKVAEVIKGLSGLSTTEEKLTALCKKYTELAEENRTLMHKQKVNTKKLATVTKEKEQAQAEHGKAVLAKGQLEGLCRELQRRCKEAKEETLHEVRSEEEKRKKIVDTFQTTINEIQGQINGHQETNIKLREENIKLAEQLKSLINQYEEREKHIEEILKHRELEKQLSDAKNAQILLQLAQEQENKRKILEELENNLRRIALMEEHEKQLKAQIKMYTEKYEEFQGTLTNSNEVLKAFKAEMDAMTKRMRKMEKDAVSWKTRWENSNKTLIQMAEEKTRQDKEALLSQSRINKLESLCRALQAERYKLAKKDQVPKEEVTEEAKKDNEENEEQTSESLEPPNSENNSKNDENDDNKENEEETGKEKEETPKPVEDENVHTEQN</sequence>
<name>A0A7I8WA61_9ANNE</name>